<name>A0A1Y2G027_9BASI</name>
<evidence type="ECO:0000256" key="2">
    <source>
        <dbReference type="SAM" id="MobiDB-lite"/>
    </source>
</evidence>
<reference evidence="3 4" key="1">
    <citation type="submission" date="2016-07" db="EMBL/GenBank/DDBJ databases">
        <title>Pervasive Adenine N6-methylation of Active Genes in Fungi.</title>
        <authorList>
            <consortium name="DOE Joint Genome Institute"/>
            <person name="Mondo S.J."/>
            <person name="Dannebaum R.O."/>
            <person name="Kuo R.C."/>
            <person name="Labutti K."/>
            <person name="Haridas S."/>
            <person name="Kuo A."/>
            <person name="Salamov A."/>
            <person name="Ahrendt S.R."/>
            <person name="Lipzen A."/>
            <person name="Sullivan W."/>
            <person name="Andreopoulos W.B."/>
            <person name="Clum A."/>
            <person name="Lindquist E."/>
            <person name="Daum C."/>
            <person name="Ramamoorthy G.K."/>
            <person name="Gryganskyi A."/>
            <person name="Culley D."/>
            <person name="Magnuson J.K."/>
            <person name="James T.Y."/>
            <person name="O'Malley M.A."/>
            <person name="Stajich J.E."/>
            <person name="Spatafora J.W."/>
            <person name="Visel A."/>
            <person name="Grigoriev I.V."/>
        </authorList>
    </citation>
    <scope>NUCLEOTIDE SEQUENCE [LARGE SCALE GENOMIC DNA]</scope>
    <source>
        <strain evidence="3 4">62-1032</strain>
    </source>
</reference>
<organism evidence="3 4">
    <name type="scientific">Leucosporidium creatinivorum</name>
    <dbReference type="NCBI Taxonomy" id="106004"/>
    <lineage>
        <taxon>Eukaryota</taxon>
        <taxon>Fungi</taxon>
        <taxon>Dikarya</taxon>
        <taxon>Basidiomycota</taxon>
        <taxon>Pucciniomycotina</taxon>
        <taxon>Microbotryomycetes</taxon>
        <taxon>Leucosporidiales</taxon>
        <taxon>Leucosporidium</taxon>
    </lineage>
</organism>
<evidence type="ECO:0000313" key="4">
    <source>
        <dbReference type="Proteomes" id="UP000193467"/>
    </source>
</evidence>
<evidence type="ECO:0000313" key="3">
    <source>
        <dbReference type="EMBL" id="ORY89136.1"/>
    </source>
</evidence>
<keyword evidence="1" id="KW-0175">Coiled coil</keyword>
<protein>
    <submittedName>
        <fullName evidence="3">Uncharacterized protein</fullName>
    </submittedName>
</protein>
<dbReference type="InParanoid" id="A0A1Y2G027"/>
<feature type="coiled-coil region" evidence="1">
    <location>
        <begin position="388"/>
        <end position="417"/>
    </location>
</feature>
<sequence length="417" mass="45644">MPPKSKKRAPSPAEPEALADSTAPRRDLLPLDQLWALKIKAEQLIEQGDDEAAVLELLEKITDSADGIIGSFPEDSFDEGMIDEDAVDDGLDDEQRKYLEELGILGRDLGGNFGDLRFLQGFALQERAKLPFAPNPSSKGPKKRKAADINPAIATLDQSMSAWEAALQVVSESEPSPYVLAVLGGLFGSSAARGTLAIRDGDIQQQKELLMNCENYDSLIHGDDLPDVFSYSSWFLSKHGDPFLPYIRSIAALTVAAGSITGHNRAKRTRLVATYNKHLAEHEASLATVKKDELHGNGPKWTFAMAQAVADGLLAEFKLRKQVVDEGKEAGEEFDATEARAIAEKAVQALSRSINLIDDLSDAEKVRAPKGAQYEKLVEVHKGLVSLFDQGDADRAKVEERLKQAQEEQELNNKQEK</sequence>
<feature type="region of interest" description="Disordered" evidence="2">
    <location>
        <begin position="1"/>
        <end position="25"/>
    </location>
</feature>
<evidence type="ECO:0000256" key="1">
    <source>
        <dbReference type="SAM" id="Coils"/>
    </source>
</evidence>
<comment type="caution">
    <text evidence="3">The sequence shown here is derived from an EMBL/GenBank/DDBJ whole genome shotgun (WGS) entry which is preliminary data.</text>
</comment>
<dbReference type="Proteomes" id="UP000193467">
    <property type="component" value="Unassembled WGS sequence"/>
</dbReference>
<accession>A0A1Y2G027</accession>
<gene>
    <name evidence="3" type="ORF">BCR35DRAFT_300959</name>
</gene>
<proteinExistence type="predicted"/>
<dbReference type="EMBL" id="MCGR01000007">
    <property type="protein sequence ID" value="ORY89136.1"/>
    <property type="molecule type" value="Genomic_DNA"/>
</dbReference>
<dbReference type="AlphaFoldDB" id="A0A1Y2G027"/>
<keyword evidence="4" id="KW-1185">Reference proteome</keyword>